<reference evidence="6 7" key="1">
    <citation type="journal article" date="2019" name="Int. J. Syst. Evol. Microbiol.">
        <title>The Global Catalogue of Microorganisms (GCM) 10K type strain sequencing project: providing services to taxonomists for standard genome sequencing and annotation.</title>
        <authorList>
            <consortium name="The Broad Institute Genomics Platform"/>
            <consortium name="The Broad Institute Genome Sequencing Center for Infectious Disease"/>
            <person name="Wu L."/>
            <person name="Ma J."/>
        </authorList>
    </citation>
    <scope>NUCLEOTIDE SEQUENCE [LARGE SCALE GENOMIC DNA]</scope>
    <source>
        <strain evidence="6 7">JCM 10425</strain>
    </source>
</reference>
<dbReference type="Pfam" id="PF08386">
    <property type="entry name" value="Abhydrolase_4"/>
    <property type="match status" value="1"/>
</dbReference>
<dbReference type="InterPro" id="IPR029058">
    <property type="entry name" value="AB_hydrolase_fold"/>
</dbReference>
<dbReference type="Proteomes" id="UP001500967">
    <property type="component" value="Unassembled WGS sequence"/>
</dbReference>
<sequence length="452" mass="47894">MILEAMIRSAKTLIVAALAGALAATGGLAHAADPDPWQPCPAGDVPLECARVTVPVDWSKPTGDTLVLKVARLRATGTRLGSVVVDPGGPGIPGTQFLAAAGTRFAALRSSYDVVAWDPRGVGGSAPISCPGPRPDSGVPVTVVERERFERETAAWAGRCRRAVGPLFDHVDTISNARDLDRLRQVLGEPRLTYYGGFYGTRIGQFYADVFPRRTGRMVLDAVVDTTSENGPFVDGATRAKEDAFTGYLHTCAARPACPLKGMSLAQVRAWLIPRIAAEPAVGGEIVGNLTSPADWPAIDAHLSKVRAGTYRPPADDNSGDVLNTDVNCLDLPDHRTAAQVVADSRRAAARYPLFGRLMTATTVCNRWPAPATYHPHRITAPTPILLVGTRHDTATPYDWAVRTAANLGQGRLLTRDGTGHGAYGTSPCVTDAVNRFLVTGALPRPGTVCTG</sequence>
<evidence type="ECO:0000259" key="5">
    <source>
        <dbReference type="Pfam" id="PF08386"/>
    </source>
</evidence>
<feature type="chain" id="PRO_5047396392" evidence="4">
    <location>
        <begin position="32"/>
        <end position="452"/>
    </location>
</feature>
<dbReference type="PANTHER" id="PTHR43248">
    <property type="entry name" value="2-SUCCINYL-6-HYDROXY-2,4-CYCLOHEXADIENE-1-CARBOXYLATE SYNTHASE"/>
    <property type="match status" value="1"/>
</dbReference>
<evidence type="ECO:0000256" key="4">
    <source>
        <dbReference type="SAM" id="SignalP"/>
    </source>
</evidence>
<dbReference type="EMBL" id="BAAAGX010000010">
    <property type="protein sequence ID" value="GAA0241597.1"/>
    <property type="molecule type" value="Genomic_DNA"/>
</dbReference>
<feature type="domain" description="Peptidase S33 tripeptidyl aminopeptidase-like C-terminal" evidence="5">
    <location>
        <begin position="352"/>
        <end position="450"/>
    </location>
</feature>
<comment type="similarity">
    <text evidence="1">Belongs to the peptidase S33 family.</text>
</comment>
<evidence type="ECO:0000256" key="2">
    <source>
        <dbReference type="ARBA" id="ARBA00022729"/>
    </source>
</evidence>
<evidence type="ECO:0000256" key="1">
    <source>
        <dbReference type="ARBA" id="ARBA00010088"/>
    </source>
</evidence>
<evidence type="ECO:0000256" key="3">
    <source>
        <dbReference type="ARBA" id="ARBA00022801"/>
    </source>
</evidence>
<dbReference type="InterPro" id="IPR013595">
    <property type="entry name" value="Pept_S33_TAP-like_C"/>
</dbReference>
<evidence type="ECO:0000313" key="6">
    <source>
        <dbReference type="EMBL" id="GAA0241597.1"/>
    </source>
</evidence>
<dbReference type="InterPro" id="IPR051601">
    <property type="entry name" value="Serine_prot/Carboxylest_S33"/>
</dbReference>
<accession>A0ABN0U891</accession>
<gene>
    <name evidence="6" type="ORF">GCM10009539_28750</name>
</gene>
<name>A0ABN0U891_9ACTN</name>
<dbReference type="SUPFAM" id="SSF53474">
    <property type="entry name" value="alpha/beta-Hydrolases"/>
    <property type="match status" value="1"/>
</dbReference>
<protein>
    <submittedName>
        <fullName evidence="6">Alpha/beta hydrolase</fullName>
    </submittedName>
</protein>
<dbReference type="GO" id="GO:0016787">
    <property type="term" value="F:hydrolase activity"/>
    <property type="evidence" value="ECO:0007669"/>
    <property type="project" value="UniProtKB-KW"/>
</dbReference>
<dbReference type="PANTHER" id="PTHR43248:SF29">
    <property type="entry name" value="TRIPEPTIDYL AMINOPEPTIDASE"/>
    <property type="match status" value="1"/>
</dbReference>
<dbReference type="Gene3D" id="3.40.50.1820">
    <property type="entry name" value="alpha/beta hydrolase"/>
    <property type="match status" value="1"/>
</dbReference>
<feature type="signal peptide" evidence="4">
    <location>
        <begin position="1"/>
        <end position="31"/>
    </location>
</feature>
<comment type="caution">
    <text evidence="6">The sequence shown here is derived from an EMBL/GenBank/DDBJ whole genome shotgun (WGS) entry which is preliminary data.</text>
</comment>
<evidence type="ECO:0000313" key="7">
    <source>
        <dbReference type="Proteomes" id="UP001500967"/>
    </source>
</evidence>
<proteinExistence type="inferred from homology"/>
<organism evidence="6 7">
    <name type="scientific">Cryptosporangium japonicum</name>
    <dbReference type="NCBI Taxonomy" id="80872"/>
    <lineage>
        <taxon>Bacteria</taxon>
        <taxon>Bacillati</taxon>
        <taxon>Actinomycetota</taxon>
        <taxon>Actinomycetes</taxon>
        <taxon>Cryptosporangiales</taxon>
        <taxon>Cryptosporangiaceae</taxon>
        <taxon>Cryptosporangium</taxon>
    </lineage>
</organism>
<keyword evidence="3 6" id="KW-0378">Hydrolase</keyword>
<keyword evidence="7" id="KW-1185">Reference proteome</keyword>
<keyword evidence="2 4" id="KW-0732">Signal</keyword>